<organism evidence="2 3">
    <name type="scientific">Pseudocercospora eumusae</name>
    <dbReference type="NCBI Taxonomy" id="321146"/>
    <lineage>
        <taxon>Eukaryota</taxon>
        <taxon>Fungi</taxon>
        <taxon>Dikarya</taxon>
        <taxon>Ascomycota</taxon>
        <taxon>Pezizomycotina</taxon>
        <taxon>Dothideomycetes</taxon>
        <taxon>Dothideomycetidae</taxon>
        <taxon>Mycosphaerellales</taxon>
        <taxon>Mycosphaerellaceae</taxon>
        <taxon>Pseudocercospora</taxon>
    </lineage>
</organism>
<dbReference type="EMBL" id="LFZN01000105">
    <property type="protein sequence ID" value="KXS98807.1"/>
    <property type="molecule type" value="Genomic_DNA"/>
</dbReference>
<accession>A0A139H8Q6</accession>
<name>A0A139H8Q6_9PEZI</name>
<evidence type="ECO:0000313" key="3">
    <source>
        <dbReference type="Proteomes" id="UP000070133"/>
    </source>
</evidence>
<sequence length="338" mass="39069">MYIRFDVMADRHTYSKKELEVYFDRICLPDSERIYDVTGISNDNKLEFLQLLQKHQLVKVPWENLVQHYSWHRVVNVKPKHLFKKIVRSHGRGGYCMEANFFFHTILLSLGFDVYMCGCRVYKSAKGGFGGWTHVVNLVSIAGTKWLCDGGYGSNGPSRPIPLQHGEIQTQIEPAQYRLLHEPIRQNLNRAQKLWIYQHRFSEHSDWTTQYCFPDNLEFLPEDIESMNFEPWLDRQTFFTHKVVAVRFTTTNEKNSTRGPGSPHEANLAGDIDGAITLNHDVLKWRRNGKKVVEFPLKSETDRLEALCMYFGITFSDEDIEAIKGTAAMIGSTAMDNP</sequence>
<reference evidence="2 3" key="1">
    <citation type="submission" date="2015-07" db="EMBL/GenBank/DDBJ databases">
        <title>Comparative genomics of the Sigatoka disease complex on banana suggests a link between parallel evolutionary changes in Pseudocercospora fijiensis and Pseudocercospora eumusae and increased virulence on the banana host.</title>
        <authorList>
            <person name="Chang T.-C."/>
            <person name="Salvucci A."/>
            <person name="Crous P.W."/>
            <person name="Stergiopoulos I."/>
        </authorList>
    </citation>
    <scope>NUCLEOTIDE SEQUENCE [LARGE SCALE GENOMIC DNA]</scope>
    <source>
        <strain evidence="2 3">CBS 114824</strain>
    </source>
</reference>
<gene>
    <name evidence="2" type="ORF">AC578_2042</name>
</gene>
<dbReference type="OrthoDB" id="406045at2759"/>
<keyword evidence="3" id="KW-1185">Reference proteome</keyword>
<dbReference type="GO" id="GO:0016407">
    <property type="term" value="F:acetyltransferase activity"/>
    <property type="evidence" value="ECO:0007669"/>
    <property type="project" value="InterPro"/>
</dbReference>
<dbReference type="Gene3D" id="3.30.2140.20">
    <property type="match status" value="1"/>
</dbReference>
<dbReference type="InterPro" id="IPR001447">
    <property type="entry name" value="Arylamine_N-AcTrfase"/>
</dbReference>
<dbReference type="Pfam" id="PF00797">
    <property type="entry name" value="Acetyltransf_2"/>
    <property type="match status" value="1"/>
</dbReference>
<dbReference type="InterPro" id="IPR038765">
    <property type="entry name" value="Papain-like_cys_pep_sf"/>
</dbReference>
<evidence type="ECO:0000256" key="1">
    <source>
        <dbReference type="ARBA" id="ARBA00006547"/>
    </source>
</evidence>
<dbReference type="PANTHER" id="PTHR11786">
    <property type="entry name" value="N-HYDROXYARYLAMINE O-ACETYLTRANSFERASE"/>
    <property type="match status" value="1"/>
</dbReference>
<evidence type="ECO:0000313" key="2">
    <source>
        <dbReference type="EMBL" id="KXS98807.1"/>
    </source>
</evidence>
<proteinExistence type="inferred from homology"/>
<dbReference type="PANTHER" id="PTHR11786:SF0">
    <property type="entry name" value="ARYLAMINE N-ACETYLTRANSFERASE 4-RELATED"/>
    <property type="match status" value="1"/>
</dbReference>
<dbReference type="SUPFAM" id="SSF54001">
    <property type="entry name" value="Cysteine proteinases"/>
    <property type="match status" value="1"/>
</dbReference>
<comment type="caution">
    <text evidence="2">The sequence shown here is derived from an EMBL/GenBank/DDBJ whole genome shotgun (WGS) entry which is preliminary data.</text>
</comment>
<dbReference type="Proteomes" id="UP000070133">
    <property type="component" value="Unassembled WGS sequence"/>
</dbReference>
<comment type="similarity">
    <text evidence="1">Belongs to the arylamine N-acetyltransferase family.</text>
</comment>
<dbReference type="AlphaFoldDB" id="A0A139H8Q6"/>
<dbReference type="InterPro" id="IPR053710">
    <property type="entry name" value="Arylamine_NAT_domain_sf"/>
</dbReference>
<protein>
    <submittedName>
        <fullName evidence="2">Uncharacterized protein</fullName>
    </submittedName>
</protein>